<evidence type="ECO:0000256" key="6">
    <source>
        <dbReference type="ARBA" id="ARBA00023136"/>
    </source>
</evidence>
<evidence type="ECO:0000259" key="8">
    <source>
        <dbReference type="Pfam" id="PF00482"/>
    </source>
</evidence>
<name>A0ABV9JEW5_9LACT</name>
<feature type="transmembrane region" description="Helical" evidence="7">
    <location>
        <begin position="316"/>
        <end position="341"/>
    </location>
</feature>
<keyword evidence="6 7" id="KW-0472">Membrane</keyword>
<evidence type="ECO:0000313" key="9">
    <source>
        <dbReference type="EMBL" id="MFC4652897.1"/>
    </source>
</evidence>
<protein>
    <submittedName>
        <fullName evidence="9">Competence type IV pilus assembly protein ComGB</fullName>
    </submittedName>
</protein>
<keyword evidence="10" id="KW-1185">Reference proteome</keyword>
<feature type="transmembrane region" description="Helical" evidence="7">
    <location>
        <begin position="123"/>
        <end position="142"/>
    </location>
</feature>
<comment type="subcellular location">
    <subcellularLocation>
        <location evidence="1">Cell membrane</location>
        <topology evidence="1">Multi-pass membrane protein</topology>
    </subcellularLocation>
</comment>
<gene>
    <name evidence="9" type="primary">comGB</name>
    <name evidence="9" type="ORF">ACFO26_08240</name>
</gene>
<dbReference type="InterPro" id="IPR047692">
    <property type="entry name" value="T4P_ComGB"/>
</dbReference>
<evidence type="ECO:0000256" key="3">
    <source>
        <dbReference type="ARBA" id="ARBA00022475"/>
    </source>
</evidence>
<accession>A0ABV9JEW5</accession>
<keyword evidence="5 7" id="KW-1133">Transmembrane helix</keyword>
<evidence type="ECO:0000256" key="7">
    <source>
        <dbReference type="SAM" id="Phobius"/>
    </source>
</evidence>
<comment type="similarity">
    <text evidence="2">Belongs to the GSP F family.</text>
</comment>
<dbReference type="Pfam" id="PF00482">
    <property type="entry name" value="T2SSF"/>
    <property type="match status" value="2"/>
</dbReference>
<dbReference type="InterPro" id="IPR018076">
    <property type="entry name" value="T2SS_GspF_dom"/>
</dbReference>
<reference evidence="10" key="1">
    <citation type="journal article" date="2019" name="Int. J. Syst. Evol. Microbiol.">
        <title>The Global Catalogue of Microorganisms (GCM) 10K type strain sequencing project: providing services to taxonomists for standard genome sequencing and annotation.</title>
        <authorList>
            <consortium name="The Broad Institute Genomics Platform"/>
            <consortium name="The Broad Institute Genome Sequencing Center for Infectious Disease"/>
            <person name="Wu L."/>
            <person name="Ma J."/>
        </authorList>
    </citation>
    <scope>NUCLEOTIDE SEQUENCE [LARGE SCALE GENOMIC DNA]</scope>
    <source>
        <strain evidence="10">CCUG 63287</strain>
    </source>
</reference>
<evidence type="ECO:0000256" key="1">
    <source>
        <dbReference type="ARBA" id="ARBA00004651"/>
    </source>
</evidence>
<dbReference type="PANTHER" id="PTHR30012:SF0">
    <property type="entry name" value="TYPE II SECRETION SYSTEM PROTEIN F-RELATED"/>
    <property type="match status" value="1"/>
</dbReference>
<dbReference type="RefSeq" id="WP_373306167.1">
    <property type="nucleotide sequence ID" value="NZ_BOVQ01000010.1"/>
</dbReference>
<feature type="transmembrane region" description="Helical" evidence="7">
    <location>
        <begin position="162"/>
        <end position="187"/>
    </location>
</feature>
<evidence type="ECO:0000256" key="2">
    <source>
        <dbReference type="ARBA" id="ARBA00005745"/>
    </source>
</evidence>
<dbReference type="PANTHER" id="PTHR30012">
    <property type="entry name" value="GENERAL SECRETION PATHWAY PROTEIN"/>
    <property type="match status" value="1"/>
</dbReference>
<feature type="domain" description="Type II secretion system protein GspF" evidence="8">
    <location>
        <begin position="32"/>
        <end position="150"/>
    </location>
</feature>
<dbReference type="Proteomes" id="UP001595987">
    <property type="component" value="Unassembled WGS sequence"/>
</dbReference>
<proteinExistence type="inferred from homology"/>
<dbReference type="InterPro" id="IPR003004">
    <property type="entry name" value="GspF/PilC"/>
</dbReference>
<evidence type="ECO:0000313" key="10">
    <source>
        <dbReference type="Proteomes" id="UP001595987"/>
    </source>
</evidence>
<organism evidence="9 10">
    <name type="scientific">Lactococcus nasutitermitis</name>
    <dbReference type="NCBI Taxonomy" id="1652957"/>
    <lineage>
        <taxon>Bacteria</taxon>
        <taxon>Bacillati</taxon>
        <taxon>Bacillota</taxon>
        <taxon>Bacilli</taxon>
        <taxon>Lactobacillales</taxon>
        <taxon>Streptococcaceae</taxon>
        <taxon>Lactococcus</taxon>
    </lineage>
</organism>
<keyword evidence="4 7" id="KW-0812">Transmembrane</keyword>
<dbReference type="NCBIfam" id="NF041012">
    <property type="entry name" value="T4P_ComGB"/>
    <property type="match status" value="1"/>
</dbReference>
<comment type="caution">
    <text evidence="9">The sequence shown here is derived from an EMBL/GenBank/DDBJ whole genome shotgun (WGS) entry which is preliminary data.</text>
</comment>
<dbReference type="PRINTS" id="PR00812">
    <property type="entry name" value="BCTERIALGSPF"/>
</dbReference>
<feature type="domain" description="Type II secretion system protein GspF" evidence="8">
    <location>
        <begin position="218"/>
        <end position="339"/>
    </location>
</feature>
<dbReference type="EMBL" id="JBHSGD010000006">
    <property type="protein sequence ID" value="MFC4652897.1"/>
    <property type="molecule type" value="Genomic_DNA"/>
</dbReference>
<dbReference type="Gene3D" id="1.20.81.30">
    <property type="entry name" value="Type II secretion system (T2SS), domain F"/>
    <property type="match status" value="2"/>
</dbReference>
<dbReference type="InterPro" id="IPR042094">
    <property type="entry name" value="T2SS_GspF_sf"/>
</dbReference>
<evidence type="ECO:0000256" key="5">
    <source>
        <dbReference type="ARBA" id="ARBA00022989"/>
    </source>
</evidence>
<evidence type="ECO:0000256" key="4">
    <source>
        <dbReference type="ARBA" id="ARBA00022692"/>
    </source>
</evidence>
<sequence>MKKWRLWLQMDISQILKRKQKKLTLNKQVKLIQLMSSLLSSGFHLGEVVDFLARSHLTDREFVEKMQTGLASGESLAGILESLHFSKNVVTQVALVDFHGNLTQTLELIENNLRQSLTVKKKLVSVATYPVILVLFLVAIMFGLKNYLLPQLDSRGNIATTIINHLPSIFLVGTASIIIVTFLVSWAFKRNSALKNYRLLVRIPFVQSFIRLYMTAYFAREWGNLMAQAVELRQILEIMSEQKSRIFCELGEKMGNELNSGKSFYDTVKHTHIFMPELSLIIEYGEIKDKLGTELTVYAQECWEQFFEKINRTMQWIQPLVFVFVALMIVLLYVAMLLPIYSNMGTMIK</sequence>
<keyword evidence="3" id="KW-1003">Cell membrane</keyword>